<dbReference type="RefSeq" id="WP_100899919.1">
    <property type="nucleotide sequence ID" value="NZ_CAWNNC010000001.1"/>
</dbReference>
<dbReference type="KEGG" id="nfl:COO91_04637"/>
<sequence>MYISIRQATIQDTVIVSDVLLEAALWLQERGIPLWGDSEVSPESISEDVTNGLFFIAEWAGEPAGTIKFQLEDLLFWPDISQEESAFLHRLAIRRHYSGGKVSSALLAWAVEHAQTFGKGYLRLDCDASRPRLRAVYEDFGFRHHSNRQVGAYFVSRYEYEIPPQMT</sequence>
<evidence type="ECO:0000313" key="3">
    <source>
        <dbReference type="Proteomes" id="UP000232003"/>
    </source>
</evidence>
<dbReference type="GO" id="GO:0005840">
    <property type="term" value="C:ribosome"/>
    <property type="evidence" value="ECO:0007669"/>
    <property type="project" value="UniProtKB-KW"/>
</dbReference>
<dbReference type="EMBL" id="CP024785">
    <property type="protein sequence ID" value="AUB38665.1"/>
    <property type="molecule type" value="Genomic_DNA"/>
</dbReference>
<dbReference type="SUPFAM" id="SSF55729">
    <property type="entry name" value="Acyl-CoA N-acyltransferases (Nat)"/>
    <property type="match status" value="1"/>
</dbReference>
<reference evidence="2 3" key="1">
    <citation type="submission" date="2017-11" db="EMBL/GenBank/DDBJ databases">
        <title>Complete genome of a free-living desiccation-tolerant cyanobacterium and its photosynthetic adaptation to extreme terrestrial habitat.</title>
        <authorList>
            <person name="Shang J."/>
        </authorList>
    </citation>
    <scope>NUCLEOTIDE SEQUENCE [LARGE SCALE GENOMIC DNA]</scope>
    <source>
        <strain evidence="2 3">CCNUN1</strain>
    </source>
</reference>
<evidence type="ECO:0000259" key="1">
    <source>
        <dbReference type="PROSITE" id="PS51186"/>
    </source>
</evidence>
<keyword evidence="2" id="KW-0808">Transferase</keyword>
<dbReference type="PROSITE" id="PS51186">
    <property type="entry name" value="GNAT"/>
    <property type="match status" value="1"/>
</dbReference>
<name>A0A2K8SV70_9NOSO</name>
<dbReference type="AlphaFoldDB" id="A0A2K8SV70"/>
<keyword evidence="2" id="KW-0689">Ribosomal protein</keyword>
<dbReference type="CDD" id="cd04301">
    <property type="entry name" value="NAT_SF"/>
    <property type="match status" value="1"/>
</dbReference>
<dbReference type="OrthoDB" id="6382410at2"/>
<gene>
    <name evidence="2" type="ORF">COO91_04637</name>
</gene>
<feature type="domain" description="N-acetyltransferase" evidence="1">
    <location>
        <begin position="3"/>
        <end position="165"/>
    </location>
</feature>
<dbReference type="InterPro" id="IPR016181">
    <property type="entry name" value="Acyl_CoA_acyltransferase"/>
</dbReference>
<keyword evidence="3" id="KW-1185">Reference proteome</keyword>
<organism evidence="2 3">
    <name type="scientific">Nostoc flagelliforme CCNUN1</name>
    <dbReference type="NCBI Taxonomy" id="2038116"/>
    <lineage>
        <taxon>Bacteria</taxon>
        <taxon>Bacillati</taxon>
        <taxon>Cyanobacteriota</taxon>
        <taxon>Cyanophyceae</taxon>
        <taxon>Nostocales</taxon>
        <taxon>Nostocaceae</taxon>
        <taxon>Nostoc</taxon>
    </lineage>
</organism>
<proteinExistence type="predicted"/>
<accession>A0A2K8SV70</accession>
<evidence type="ECO:0000313" key="2">
    <source>
        <dbReference type="EMBL" id="AUB38665.1"/>
    </source>
</evidence>
<protein>
    <submittedName>
        <fullName evidence="2">Ribosomal protein S18 acetylase RimI and related acetyltransferases</fullName>
    </submittedName>
</protein>
<dbReference type="Pfam" id="PF00583">
    <property type="entry name" value="Acetyltransf_1"/>
    <property type="match status" value="1"/>
</dbReference>
<dbReference type="GO" id="GO:0016747">
    <property type="term" value="F:acyltransferase activity, transferring groups other than amino-acyl groups"/>
    <property type="evidence" value="ECO:0007669"/>
    <property type="project" value="InterPro"/>
</dbReference>
<dbReference type="Gene3D" id="3.40.630.30">
    <property type="match status" value="1"/>
</dbReference>
<keyword evidence="2" id="KW-0687">Ribonucleoprotein</keyword>
<dbReference type="Proteomes" id="UP000232003">
    <property type="component" value="Chromosome"/>
</dbReference>
<dbReference type="InterPro" id="IPR000182">
    <property type="entry name" value="GNAT_dom"/>
</dbReference>